<feature type="region of interest" description="Disordered" evidence="1">
    <location>
        <begin position="26"/>
        <end position="48"/>
    </location>
</feature>
<dbReference type="SUPFAM" id="SSF117281">
    <property type="entry name" value="Kelch motif"/>
    <property type="match status" value="1"/>
</dbReference>
<sequence>MLFSNALSRTLRLAVIAIGTVPSTTALPQPILTNPTTTTTTTRSAIQPRSQGIWETELHQIPRGPRQGHAVTALGLEVVLLGGTTLSGGKDTTPAPLVEAYAPLTDSWRRLADLPTAMTHTNAASVHGKLYVLGGMTGTKGVLSPTSDSYKFSPFANRWERIPDLPPATRRGAAAVAAWKDMIVVAGGVKHLNIFTGAQTTSNKVSAYNTITKAWLAYPDLPDGGRDHAGGAVWNNTFYLVGGRMGGRSNVKADVFALDLKTPEAGWKKKASMPTARGAFALVELNDKLYAFGGEVSKGDRDAQTEAFGSIEVYDPQTDEWEVLDEMPLPRHSTGAGVVLGEIYIPGGADAVGPGTATKTMQGYMPGGRVNGEL</sequence>
<dbReference type="GeneID" id="70185344"/>
<keyword evidence="2" id="KW-0732">Signal</keyword>
<evidence type="ECO:0000313" key="3">
    <source>
        <dbReference type="EMBL" id="KAH7014414.1"/>
    </source>
</evidence>
<gene>
    <name evidence="3" type="ORF">B0I36DRAFT_338686</name>
</gene>
<dbReference type="InterPro" id="IPR006652">
    <property type="entry name" value="Kelch_1"/>
</dbReference>
<dbReference type="Pfam" id="PF24996">
    <property type="entry name" value="NANM"/>
    <property type="match status" value="1"/>
</dbReference>
<dbReference type="SMART" id="SM00612">
    <property type="entry name" value="Kelch"/>
    <property type="match status" value="5"/>
</dbReference>
<protein>
    <recommendedName>
        <fullName evidence="5">Galactose oxidase</fullName>
    </recommendedName>
</protein>
<dbReference type="Gene3D" id="2.120.10.80">
    <property type="entry name" value="Kelch-type beta propeller"/>
    <property type="match status" value="2"/>
</dbReference>
<evidence type="ECO:0000256" key="2">
    <source>
        <dbReference type="SAM" id="SignalP"/>
    </source>
</evidence>
<proteinExistence type="predicted"/>
<evidence type="ECO:0000313" key="4">
    <source>
        <dbReference type="Proteomes" id="UP000756346"/>
    </source>
</evidence>
<evidence type="ECO:0000256" key="1">
    <source>
        <dbReference type="SAM" id="MobiDB-lite"/>
    </source>
</evidence>
<dbReference type="OrthoDB" id="45365at2759"/>
<dbReference type="EMBL" id="JAGTJQ010000013">
    <property type="protein sequence ID" value="KAH7014414.1"/>
    <property type="molecule type" value="Genomic_DNA"/>
</dbReference>
<dbReference type="InterPro" id="IPR056734">
    <property type="entry name" value="NANM"/>
</dbReference>
<accession>A0A9P9BG83</accession>
<dbReference type="RefSeq" id="XP_046005381.1">
    <property type="nucleotide sequence ID" value="XM_046155798.1"/>
</dbReference>
<dbReference type="AlphaFoldDB" id="A0A9P9BG83"/>
<feature type="chain" id="PRO_5040375633" description="Galactose oxidase" evidence="2">
    <location>
        <begin position="27"/>
        <end position="374"/>
    </location>
</feature>
<feature type="compositionally biased region" description="Polar residues" evidence="1">
    <location>
        <begin position="26"/>
        <end position="35"/>
    </location>
</feature>
<dbReference type="Proteomes" id="UP000756346">
    <property type="component" value="Unassembled WGS sequence"/>
</dbReference>
<keyword evidence="4" id="KW-1185">Reference proteome</keyword>
<dbReference type="Pfam" id="PF01344">
    <property type="entry name" value="Kelch_1"/>
    <property type="match status" value="1"/>
</dbReference>
<dbReference type="PANTHER" id="PTHR45632:SF24">
    <property type="entry name" value="GALACTOSE OXIDASE"/>
    <property type="match status" value="1"/>
</dbReference>
<dbReference type="InterPro" id="IPR015915">
    <property type="entry name" value="Kelch-typ_b-propeller"/>
</dbReference>
<comment type="caution">
    <text evidence="3">The sequence shown here is derived from an EMBL/GenBank/DDBJ whole genome shotgun (WGS) entry which is preliminary data.</text>
</comment>
<organism evidence="3 4">
    <name type="scientific">Microdochium trichocladiopsis</name>
    <dbReference type="NCBI Taxonomy" id="1682393"/>
    <lineage>
        <taxon>Eukaryota</taxon>
        <taxon>Fungi</taxon>
        <taxon>Dikarya</taxon>
        <taxon>Ascomycota</taxon>
        <taxon>Pezizomycotina</taxon>
        <taxon>Sordariomycetes</taxon>
        <taxon>Xylariomycetidae</taxon>
        <taxon>Xylariales</taxon>
        <taxon>Microdochiaceae</taxon>
        <taxon>Microdochium</taxon>
    </lineage>
</organism>
<name>A0A9P9BG83_9PEZI</name>
<dbReference type="PANTHER" id="PTHR45632">
    <property type="entry name" value="LD33804P"/>
    <property type="match status" value="1"/>
</dbReference>
<evidence type="ECO:0008006" key="5">
    <source>
        <dbReference type="Google" id="ProtNLM"/>
    </source>
</evidence>
<reference evidence="3" key="1">
    <citation type="journal article" date="2021" name="Nat. Commun.">
        <title>Genetic determinants of endophytism in the Arabidopsis root mycobiome.</title>
        <authorList>
            <person name="Mesny F."/>
            <person name="Miyauchi S."/>
            <person name="Thiergart T."/>
            <person name="Pickel B."/>
            <person name="Atanasova L."/>
            <person name="Karlsson M."/>
            <person name="Huettel B."/>
            <person name="Barry K.W."/>
            <person name="Haridas S."/>
            <person name="Chen C."/>
            <person name="Bauer D."/>
            <person name="Andreopoulos W."/>
            <person name="Pangilinan J."/>
            <person name="LaButti K."/>
            <person name="Riley R."/>
            <person name="Lipzen A."/>
            <person name="Clum A."/>
            <person name="Drula E."/>
            <person name="Henrissat B."/>
            <person name="Kohler A."/>
            <person name="Grigoriev I.V."/>
            <person name="Martin F.M."/>
            <person name="Hacquard S."/>
        </authorList>
    </citation>
    <scope>NUCLEOTIDE SEQUENCE</scope>
    <source>
        <strain evidence="3">MPI-CAGE-CH-0230</strain>
    </source>
</reference>
<feature type="signal peptide" evidence="2">
    <location>
        <begin position="1"/>
        <end position="26"/>
    </location>
</feature>